<gene>
    <name evidence="1" type="ORF">K3G42_013259</name>
</gene>
<evidence type="ECO:0000313" key="1">
    <source>
        <dbReference type="EMBL" id="KAH8006788.1"/>
    </source>
</evidence>
<accession>A0ACB8FMX2</accession>
<organism evidence="1 2">
    <name type="scientific">Sphaerodactylus townsendi</name>
    <dbReference type="NCBI Taxonomy" id="933632"/>
    <lineage>
        <taxon>Eukaryota</taxon>
        <taxon>Metazoa</taxon>
        <taxon>Chordata</taxon>
        <taxon>Craniata</taxon>
        <taxon>Vertebrata</taxon>
        <taxon>Euteleostomi</taxon>
        <taxon>Lepidosauria</taxon>
        <taxon>Squamata</taxon>
        <taxon>Bifurcata</taxon>
        <taxon>Gekkota</taxon>
        <taxon>Sphaerodactylidae</taxon>
        <taxon>Sphaerodactylus</taxon>
    </lineage>
</organism>
<dbReference type="Proteomes" id="UP000827872">
    <property type="component" value="Linkage Group LG06"/>
</dbReference>
<keyword evidence="2" id="KW-1185">Reference proteome</keyword>
<proteinExistence type="predicted"/>
<comment type="caution">
    <text evidence="1">The sequence shown here is derived from an EMBL/GenBank/DDBJ whole genome shotgun (WGS) entry which is preliminary data.</text>
</comment>
<protein>
    <submittedName>
        <fullName evidence="1">Uncharacterized protein</fullName>
    </submittedName>
</protein>
<sequence length="192" mass="20047">MKWPGQTSQVLNPRHASQVARTRSLPGGGQASQVADKPPRCSGQPSQVSRAHASQVADTPLPGVRPQASQVSDKPPRVADRLPGWPGHSSQSVPESASQVSDRASQGSRTASQVPGLLLPGVGKPPRCPGQASQVSGQASQVLAEKTFQVAEKSLPGVAHISQVAETSLPRCPDEASQECRTALHGVSRLRL</sequence>
<reference evidence="1" key="1">
    <citation type="submission" date="2021-08" db="EMBL/GenBank/DDBJ databases">
        <title>The first chromosome-level gecko genome reveals the dynamic sex chromosomes of Neotropical dwarf geckos (Sphaerodactylidae: Sphaerodactylus).</title>
        <authorList>
            <person name="Pinto B.J."/>
            <person name="Keating S.E."/>
            <person name="Gamble T."/>
        </authorList>
    </citation>
    <scope>NUCLEOTIDE SEQUENCE</scope>
    <source>
        <strain evidence="1">TG3544</strain>
    </source>
</reference>
<dbReference type="EMBL" id="CM037619">
    <property type="protein sequence ID" value="KAH8006788.1"/>
    <property type="molecule type" value="Genomic_DNA"/>
</dbReference>
<evidence type="ECO:0000313" key="2">
    <source>
        <dbReference type="Proteomes" id="UP000827872"/>
    </source>
</evidence>
<name>A0ACB8FMX2_9SAUR</name>